<dbReference type="InterPro" id="IPR014036">
    <property type="entry name" value="DeoR-like_C"/>
</dbReference>
<dbReference type="Proteomes" id="UP001165580">
    <property type="component" value="Unassembled WGS sequence"/>
</dbReference>
<evidence type="ECO:0000256" key="5">
    <source>
        <dbReference type="ARBA" id="ARBA00023163"/>
    </source>
</evidence>
<dbReference type="EMBL" id="JANTEZ010000001">
    <property type="protein sequence ID" value="MCS5713620.1"/>
    <property type="molecule type" value="Genomic_DNA"/>
</dbReference>
<gene>
    <name evidence="8" type="ORF">NVV95_03510</name>
</gene>
<evidence type="ECO:0000256" key="6">
    <source>
        <dbReference type="ARBA" id="ARBA00024937"/>
    </source>
</evidence>
<feature type="domain" description="HTH deoR-type" evidence="7">
    <location>
        <begin position="11"/>
        <end position="66"/>
    </location>
</feature>
<dbReference type="InterPro" id="IPR050313">
    <property type="entry name" value="Carb_Metab_HTH_regulators"/>
</dbReference>
<dbReference type="PRINTS" id="PR00037">
    <property type="entry name" value="HTHLACR"/>
</dbReference>
<organism evidence="8 9">
    <name type="scientific">Herbiconiux gentiana</name>
    <dbReference type="NCBI Taxonomy" id="2970912"/>
    <lineage>
        <taxon>Bacteria</taxon>
        <taxon>Bacillati</taxon>
        <taxon>Actinomycetota</taxon>
        <taxon>Actinomycetes</taxon>
        <taxon>Micrococcales</taxon>
        <taxon>Microbacteriaceae</taxon>
        <taxon>Herbiconiux</taxon>
    </lineage>
</organism>
<keyword evidence="3" id="KW-0805">Transcription regulation</keyword>
<keyword evidence="4" id="KW-0238">DNA-binding</keyword>
<keyword evidence="2" id="KW-0678">Repressor</keyword>
<comment type="function">
    <text evidence="6">Repressor of the lactose catabolism operon. Galactose-6-phosphate is the inducer.</text>
</comment>
<dbReference type="Pfam" id="PF08220">
    <property type="entry name" value="HTH_DeoR"/>
    <property type="match status" value="1"/>
</dbReference>
<dbReference type="PANTHER" id="PTHR30363:SF4">
    <property type="entry name" value="GLYCEROL-3-PHOSPHATE REGULON REPRESSOR"/>
    <property type="match status" value="1"/>
</dbReference>
<dbReference type="PROSITE" id="PS00894">
    <property type="entry name" value="HTH_DEOR_1"/>
    <property type="match status" value="1"/>
</dbReference>
<name>A0ABT2GBN4_9MICO</name>
<keyword evidence="9" id="KW-1185">Reference proteome</keyword>
<reference evidence="8" key="1">
    <citation type="submission" date="2022-08" db="EMBL/GenBank/DDBJ databases">
        <authorList>
            <person name="Deng Y."/>
            <person name="Han X.-F."/>
            <person name="Zhang Y.-Q."/>
        </authorList>
    </citation>
    <scope>NUCLEOTIDE SEQUENCE</scope>
    <source>
        <strain evidence="8">CPCC 205716</strain>
    </source>
</reference>
<dbReference type="SMART" id="SM00420">
    <property type="entry name" value="HTH_DEOR"/>
    <property type="match status" value="1"/>
</dbReference>
<dbReference type="RefSeq" id="WP_259485145.1">
    <property type="nucleotide sequence ID" value="NZ_JANTEZ010000001.1"/>
</dbReference>
<dbReference type="SMART" id="SM01134">
    <property type="entry name" value="DeoRC"/>
    <property type="match status" value="1"/>
</dbReference>
<dbReference type="InterPro" id="IPR036390">
    <property type="entry name" value="WH_DNA-bd_sf"/>
</dbReference>
<dbReference type="InterPro" id="IPR018356">
    <property type="entry name" value="Tscrpt_reg_HTH_DeoR_CS"/>
</dbReference>
<protein>
    <recommendedName>
        <fullName evidence="1">Lactose phosphotransferase system repressor</fullName>
    </recommendedName>
</protein>
<proteinExistence type="predicted"/>
<keyword evidence="5" id="KW-0804">Transcription</keyword>
<evidence type="ECO:0000259" key="7">
    <source>
        <dbReference type="PROSITE" id="PS51000"/>
    </source>
</evidence>
<evidence type="ECO:0000256" key="1">
    <source>
        <dbReference type="ARBA" id="ARBA00021390"/>
    </source>
</evidence>
<accession>A0ABT2GBN4</accession>
<evidence type="ECO:0000313" key="9">
    <source>
        <dbReference type="Proteomes" id="UP001165580"/>
    </source>
</evidence>
<sequence length="254" mass="24999">MSTDDQRPSAGARRRERIVAALGVVGRVEVGELSVELGVAEETVRRDLRALEGEGMLRRAHGGAISVDSVGEHPEPDGAARAIAGAARGLVPAGASVFLEAGAVGEALAGMLDAGSGVRIVTASVAVALAAALVPEPAETHLLGGVVGAEGTASGHWARELAGSVHVDVAVIEPVGVAGGALFASDPDRAAVTGAVAATAGTVVLVLAAHQAEGLAASMSLDRIDHAVVVPGALDGAALELLAERGTPVTEVAA</sequence>
<dbReference type="SUPFAM" id="SSF100950">
    <property type="entry name" value="NagB/RpiA/CoA transferase-like"/>
    <property type="match status" value="1"/>
</dbReference>
<evidence type="ECO:0000256" key="2">
    <source>
        <dbReference type="ARBA" id="ARBA00022491"/>
    </source>
</evidence>
<dbReference type="PANTHER" id="PTHR30363">
    <property type="entry name" value="HTH-TYPE TRANSCRIPTIONAL REGULATOR SRLR-RELATED"/>
    <property type="match status" value="1"/>
</dbReference>
<dbReference type="InterPro" id="IPR001034">
    <property type="entry name" value="DeoR_HTH"/>
</dbReference>
<dbReference type="SUPFAM" id="SSF46785">
    <property type="entry name" value="Winged helix' DNA-binding domain"/>
    <property type="match status" value="1"/>
</dbReference>
<dbReference type="Pfam" id="PF00455">
    <property type="entry name" value="DeoRC"/>
    <property type="match status" value="1"/>
</dbReference>
<evidence type="ECO:0000256" key="3">
    <source>
        <dbReference type="ARBA" id="ARBA00023015"/>
    </source>
</evidence>
<evidence type="ECO:0000313" key="8">
    <source>
        <dbReference type="EMBL" id="MCS5713620.1"/>
    </source>
</evidence>
<evidence type="ECO:0000256" key="4">
    <source>
        <dbReference type="ARBA" id="ARBA00023125"/>
    </source>
</evidence>
<dbReference type="InterPro" id="IPR037171">
    <property type="entry name" value="NagB/RpiA_transferase-like"/>
</dbReference>
<comment type="caution">
    <text evidence="8">The sequence shown here is derived from an EMBL/GenBank/DDBJ whole genome shotgun (WGS) entry which is preliminary data.</text>
</comment>
<dbReference type="PROSITE" id="PS51000">
    <property type="entry name" value="HTH_DEOR_2"/>
    <property type="match status" value="1"/>
</dbReference>